<dbReference type="NCBIfam" id="NF002022">
    <property type="entry name" value="PRK00843.1"/>
    <property type="match status" value="1"/>
</dbReference>
<name>T1BX28_9ZZZZ</name>
<keyword evidence="6" id="KW-0560">Oxidoreductase</keyword>
<dbReference type="HAMAP" id="MF_00497_A">
    <property type="entry name" value="G1P_dehydrogenase_A"/>
    <property type="match status" value="1"/>
</dbReference>
<evidence type="ECO:0000256" key="1">
    <source>
        <dbReference type="ARBA" id="ARBA00022490"/>
    </source>
</evidence>
<dbReference type="GO" id="GO:0050492">
    <property type="term" value="F:glycerol-1-phosphate dehydrogenase [NAD(P)+] activity"/>
    <property type="evidence" value="ECO:0007669"/>
    <property type="project" value="InterPro"/>
</dbReference>
<evidence type="ECO:0000256" key="10">
    <source>
        <dbReference type="ARBA" id="ARBA00023264"/>
    </source>
</evidence>
<dbReference type="PANTHER" id="PTHR43616">
    <property type="entry name" value="GLYCEROL DEHYDROGENASE"/>
    <property type="match status" value="1"/>
</dbReference>
<keyword evidence="9" id="KW-0594">Phospholipid biosynthesis</keyword>
<dbReference type="InterPro" id="IPR032837">
    <property type="entry name" value="G1PDH"/>
</dbReference>
<comment type="caution">
    <text evidence="11">The sequence shown here is derived from an EMBL/GenBank/DDBJ whole genome shotgun (WGS) entry which is preliminary data.</text>
</comment>
<proteinExistence type="inferred from homology"/>
<keyword evidence="4" id="KW-0862">Zinc</keyword>
<evidence type="ECO:0000256" key="8">
    <source>
        <dbReference type="ARBA" id="ARBA00023098"/>
    </source>
</evidence>
<dbReference type="CDD" id="cd08173">
    <property type="entry name" value="Gro1PDH"/>
    <property type="match status" value="1"/>
</dbReference>
<keyword evidence="2" id="KW-0444">Lipid biosynthesis</keyword>
<dbReference type="Pfam" id="PF13685">
    <property type="entry name" value="Fe-ADH_2"/>
    <property type="match status" value="1"/>
</dbReference>
<dbReference type="GO" id="GO:0008654">
    <property type="term" value="P:phospholipid biosynthetic process"/>
    <property type="evidence" value="ECO:0007669"/>
    <property type="project" value="UniProtKB-KW"/>
</dbReference>
<gene>
    <name evidence="11" type="ORF">B1B_03356</name>
</gene>
<dbReference type="SUPFAM" id="SSF56796">
    <property type="entry name" value="Dehydroquinate synthase-like"/>
    <property type="match status" value="1"/>
</dbReference>
<protein>
    <submittedName>
        <fullName evidence="11">NAD(P)-dependent glycerol-1-phosphate dehydrogenase</fullName>
    </submittedName>
</protein>
<keyword evidence="10" id="KW-1208">Phospholipid metabolism</keyword>
<keyword evidence="7" id="KW-0520">NAD</keyword>
<evidence type="ECO:0000256" key="9">
    <source>
        <dbReference type="ARBA" id="ARBA00023209"/>
    </source>
</evidence>
<dbReference type="InterPro" id="IPR016205">
    <property type="entry name" value="Glycerol_DH"/>
</dbReference>
<evidence type="ECO:0000256" key="5">
    <source>
        <dbReference type="ARBA" id="ARBA00022857"/>
    </source>
</evidence>
<evidence type="ECO:0000313" key="11">
    <source>
        <dbReference type="EMBL" id="EQD73173.1"/>
    </source>
</evidence>
<dbReference type="Gene3D" id="1.20.1090.10">
    <property type="entry name" value="Dehydroquinate synthase-like - alpha domain"/>
    <property type="match status" value="1"/>
</dbReference>
<evidence type="ECO:0000256" key="7">
    <source>
        <dbReference type="ARBA" id="ARBA00023027"/>
    </source>
</evidence>
<keyword evidence="1" id="KW-0963">Cytoplasm</keyword>
<accession>T1BX28</accession>
<evidence type="ECO:0000256" key="6">
    <source>
        <dbReference type="ARBA" id="ARBA00023002"/>
    </source>
</evidence>
<evidence type="ECO:0000256" key="2">
    <source>
        <dbReference type="ARBA" id="ARBA00022516"/>
    </source>
</evidence>
<keyword evidence="5" id="KW-0521">NADP</keyword>
<reference evidence="11" key="2">
    <citation type="journal article" date="2014" name="ISME J.">
        <title>Microbial stratification in low pH oxic and suboxic macroscopic growths along an acid mine drainage.</title>
        <authorList>
            <person name="Mendez-Garcia C."/>
            <person name="Mesa V."/>
            <person name="Sprenger R.R."/>
            <person name="Richter M."/>
            <person name="Diez M.S."/>
            <person name="Solano J."/>
            <person name="Bargiela R."/>
            <person name="Golyshina O.V."/>
            <person name="Manteca A."/>
            <person name="Ramos J.L."/>
            <person name="Gallego J.R."/>
            <person name="Llorente I."/>
            <person name="Martins Dos Santos V.A."/>
            <person name="Jensen O.N."/>
            <person name="Pelaez A.I."/>
            <person name="Sanchez J."/>
            <person name="Ferrer M."/>
        </authorList>
    </citation>
    <scope>NUCLEOTIDE SEQUENCE</scope>
</reference>
<dbReference type="GO" id="GO:0046872">
    <property type="term" value="F:metal ion binding"/>
    <property type="evidence" value="ECO:0007669"/>
    <property type="project" value="UniProtKB-KW"/>
</dbReference>
<dbReference type="AlphaFoldDB" id="T1BX28"/>
<dbReference type="PIRSF" id="PIRSF000112">
    <property type="entry name" value="Glycerol_dehydrogenase"/>
    <property type="match status" value="1"/>
</dbReference>
<evidence type="ECO:0000256" key="3">
    <source>
        <dbReference type="ARBA" id="ARBA00022723"/>
    </source>
</evidence>
<sequence length="369" mass="38660">MAPLPPPVKGSAAGIDLPFGKTRAMVFPRVVLAGHEVLTELGSTCRQFGFANRGAVVTGPTTAALAGDRSAQILSESGFEVETIVAGEATEEEVARVEQEAARSKAAFLVAVGGGSKIDITKVVADHLHLPFVSVPTSAAHDGISSPRASLHGAHTTNSIRAAVPLGIIADTAVIVRAPYRLLASGCADVLSNLTAVLDWKLAVRLRNEEYSSTAATLSEYSAQQIMDQAPLIKPNLEESVWIAIRPLIVAGIAMSVAGSSRPCSGSEHLFSHALDRVAAHPSLHGEQCGVGAIMMMYLHGGDWHRLRSTLRTIGAPTTAHELGVSNEETINALVAAHTIRPERYTILGDSGLTREAAERLATVTGVVG</sequence>
<dbReference type="PANTHER" id="PTHR43616:SF5">
    <property type="entry name" value="GLYCEROL DEHYDROGENASE 1"/>
    <property type="match status" value="1"/>
</dbReference>
<dbReference type="Gene3D" id="3.40.50.1970">
    <property type="match status" value="1"/>
</dbReference>
<reference evidence="11" key="1">
    <citation type="submission" date="2013-08" db="EMBL/GenBank/DDBJ databases">
        <authorList>
            <person name="Mendez C."/>
            <person name="Richter M."/>
            <person name="Ferrer M."/>
            <person name="Sanchez J."/>
        </authorList>
    </citation>
    <scope>NUCLEOTIDE SEQUENCE</scope>
</reference>
<evidence type="ECO:0000256" key="4">
    <source>
        <dbReference type="ARBA" id="ARBA00022833"/>
    </source>
</evidence>
<keyword evidence="8" id="KW-0443">Lipid metabolism</keyword>
<dbReference type="InterPro" id="IPR023002">
    <property type="entry name" value="G1P_dehydrogenase_arc"/>
</dbReference>
<keyword evidence="3" id="KW-0479">Metal-binding</keyword>
<dbReference type="EMBL" id="AUZY01002063">
    <property type="protein sequence ID" value="EQD73173.1"/>
    <property type="molecule type" value="Genomic_DNA"/>
</dbReference>
<organism evidence="11">
    <name type="scientific">mine drainage metagenome</name>
    <dbReference type="NCBI Taxonomy" id="410659"/>
    <lineage>
        <taxon>unclassified sequences</taxon>
        <taxon>metagenomes</taxon>
        <taxon>ecological metagenomes</taxon>
    </lineage>
</organism>